<accession>A0ABT4HVG0</accession>
<dbReference type="NCBIfam" id="NF033482">
    <property type="entry name" value="RiPP_thiocil"/>
    <property type="match status" value="1"/>
</dbReference>
<gene>
    <name evidence="2" type="ORF">O0535_07165</name>
</gene>
<protein>
    <submittedName>
        <fullName evidence="2">Thiocillin family RiPP</fullName>
    </submittedName>
</protein>
<sequence length="57" mass="5491">MDQKLGMVSQLELYAEELPAQLDMAIPASSAGSAGSAGTLSTPFSSAGTAGTASSAG</sequence>
<keyword evidence="3" id="KW-1185">Reference proteome</keyword>
<dbReference type="Proteomes" id="UP001067708">
    <property type="component" value="Unassembled WGS sequence"/>
</dbReference>
<proteinExistence type="predicted"/>
<organism evidence="2 3">
    <name type="scientific">Brevibacillus halotolerans</name>
    <dbReference type="NCBI Taxonomy" id="1507437"/>
    <lineage>
        <taxon>Bacteria</taxon>
        <taxon>Bacillati</taxon>
        <taxon>Bacillota</taxon>
        <taxon>Bacilli</taxon>
        <taxon>Bacillales</taxon>
        <taxon>Paenibacillaceae</taxon>
        <taxon>Brevibacillus</taxon>
    </lineage>
</organism>
<evidence type="ECO:0000256" key="1">
    <source>
        <dbReference type="SAM" id="MobiDB-lite"/>
    </source>
</evidence>
<name>A0ABT4HVG0_9BACL</name>
<dbReference type="EMBL" id="JAPTNG010000005">
    <property type="protein sequence ID" value="MCZ0830568.1"/>
    <property type="molecule type" value="Genomic_DNA"/>
</dbReference>
<evidence type="ECO:0000313" key="3">
    <source>
        <dbReference type="Proteomes" id="UP001067708"/>
    </source>
</evidence>
<reference evidence="2" key="1">
    <citation type="submission" date="2022-09" db="EMBL/GenBank/DDBJ databases">
        <title>Genome analysis and characterization of larvicidal activity of Brevibacillus strains.</title>
        <authorList>
            <person name="Patrusheva E.V."/>
            <person name="Izotova A.O."/>
            <person name="Toshchakov S.V."/>
            <person name="Sineoky S.P."/>
        </authorList>
    </citation>
    <scope>NUCLEOTIDE SEQUENCE</scope>
    <source>
        <strain evidence="2">VKPM_B-13244</strain>
    </source>
</reference>
<dbReference type="InterPro" id="IPR049803">
    <property type="entry name" value="RiPP_thiocil-like"/>
</dbReference>
<comment type="caution">
    <text evidence="2">The sequence shown here is derived from an EMBL/GenBank/DDBJ whole genome shotgun (WGS) entry which is preliminary data.</text>
</comment>
<feature type="compositionally biased region" description="Low complexity" evidence="1">
    <location>
        <begin position="45"/>
        <end position="57"/>
    </location>
</feature>
<evidence type="ECO:0000313" key="2">
    <source>
        <dbReference type="EMBL" id="MCZ0830568.1"/>
    </source>
</evidence>
<feature type="compositionally biased region" description="Low complexity" evidence="1">
    <location>
        <begin position="29"/>
        <end position="38"/>
    </location>
</feature>
<dbReference type="RefSeq" id="WP_258417005.1">
    <property type="nucleotide sequence ID" value="NZ_JAPTNG010000005.1"/>
</dbReference>
<feature type="region of interest" description="Disordered" evidence="1">
    <location>
        <begin position="29"/>
        <end position="57"/>
    </location>
</feature>